<dbReference type="Pfam" id="PF00436">
    <property type="entry name" value="SSB"/>
    <property type="match status" value="1"/>
</dbReference>
<dbReference type="Gene3D" id="2.40.50.140">
    <property type="entry name" value="Nucleic acid-binding proteins"/>
    <property type="match status" value="1"/>
</dbReference>
<evidence type="ECO:0000256" key="2">
    <source>
        <dbReference type="PIRNR" id="PIRNR002070"/>
    </source>
</evidence>
<dbReference type="EMBL" id="MBRJ01000039">
    <property type="protein sequence ID" value="OHX45044.1"/>
    <property type="molecule type" value="Genomic_DNA"/>
</dbReference>
<dbReference type="InterPro" id="IPR011344">
    <property type="entry name" value="ssDNA-bd"/>
</dbReference>
<dbReference type="PANTHER" id="PTHR10302">
    <property type="entry name" value="SINGLE-STRANDED DNA-BINDING PROTEIN"/>
    <property type="match status" value="1"/>
</dbReference>
<name>A0ABX3CN01_9BACI</name>
<comment type="caution">
    <text evidence="5">The sequence shown here is derived from an EMBL/GenBank/DDBJ whole genome shotgun (WGS) entry which is preliminary data.</text>
</comment>
<reference evidence="5 6" key="1">
    <citation type="submission" date="2016-07" db="EMBL/GenBank/DDBJ databases">
        <title>Bacillus oceanisediminis whole genome.</title>
        <authorList>
            <person name="Pal Y."/>
            <person name="Verma A."/>
            <person name="Mual P."/>
            <person name="Srinivasan K."/>
        </authorList>
    </citation>
    <scope>NUCLEOTIDE SEQUENCE [LARGE SCALE GENOMIC DNA]</scope>
    <source>
        <strain evidence="5 6">Bhandara28</strain>
    </source>
</reference>
<dbReference type="Proteomes" id="UP000180194">
    <property type="component" value="Unassembled WGS sequence"/>
</dbReference>
<evidence type="ECO:0000313" key="6">
    <source>
        <dbReference type="Proteomes" id="UP000180194"/>
    </source>
</evidence>
<dbReference type="PIRSF" id="PIRSF002070">
    <property type="entry name" value="SSB"/>
    <property type="match status" value="1"/>
</dbReference>
<dbReference type="RefSeq" id="WP_009335651.1">
    <property type="nucleotide sequence ID" value="NZ_JAMAWK010000009.1"/>
</dbReference>
<gene>
    <name evidence="5" type="ORF">BBV17_24275</name>
</gene>
<dbReference type="CDD" id="cd04496">
    <property type="entry name" value="SSB_OBF"/>
    <property type="match status" value="1"/>
</dbReference>
<evidence type="ECO:0000256" key="4">
    <source>
        <dbReference type="SAM" id="MobiDB-lite"/>
    </source>
</evidence>
<feature type="compositionally biased region" description="Low complexity" evidence="4">
    <location>
        <begin position="139"/>
        <end position="157"/>
    </location>
</feature>
<dbReference type="NCBIfam" id="TIGR00621">
    <property type="entry name" value="ssb"/>
    <property type="match status" value="1"/>
</dbReference>
<evidence type="ECO:0000313" key="5">
    <source>
        <dbReference type="EMBL" id="OHX45044.1"/>
    </source>
</evidence>
<dbReference type="PROSITE" id="PS50935">
    <property type="entry name" value="SSB"/>
    <property type="match status" value="1"/>
</dbReference>
<feature type="region of interest" description="Disordered" evidence="4">
    <location>
        <begin position="104"/>
        <end position="157"/>
    </location>
</feature>
<dbReference type="PANTHER" id="PTHR10302:SF27">
    <property type="entry name" value="SINGLE-STRANDED DNA-BINDING PROTEIN"/>
    <property type="match status" value="1"/>
</dbReference>
<evidence type="ECO:0000256" key="3">
    <source>
        <dbReference type="RuleBase" id="RU000524"/>
    </source>
</evidence>
<keyword evidence="1 2" id="KW-0238">DNA-binding</keyword>
<dbReference type="InterPro" id="IPR012340">
    <property type="entry name" value="NA-bd_OB-fold"/>
</dbReference>
<feature type="compositionally biased region" description="Low complexity" evidence="4">
    <location>
        <begin position="104"/>
        <end position="116"/>
    </location>
</feature>
<protein>
    <recommendedName>
        <fullName evidence="2 3">Single-stranded DNA-binding protein</fullName>
    </recommendedName>
</protein>
<sequence length="157" mass="17672">MLNEVKFIGNLTKDVELRKTASGKSVTNLDIALNYYVQSEKKTEFVQVILWEKQAEDANTYLSKGRQVYVEAKVVVRKRNIEGKNIPIPEFHGDKVLYLGAASNQNTGSSQQTSNNRNDYDHTKRGHDPFSYQNGDGMFNTSNNFNSAADNSSPFGR</sequence>
<accession>A0ABX3CN01</accession>
<dbReference type="SUPFAM" id="SSF50249">
    <property type="entry name" value="Nucleic acid-binding proteins"/>
    <property type="match status" value="1"/>
</dbReference>
<proteinExistence type="predicted"/>
<dbReference type="InterPro" id="IPR000424">
    <property type="entry name" value="Primosome_PriB/ssb"/>
</dbReference>
<organism evidence="5 6">
    <name type="scientific">Cytobacillus oceanisediminis</name>
    <dbReference type="NCBI Taxonomy" id="665099"/>
    <lineage>
        <taxon>Bacteria</taxon>
        <taxon>Bacillati</taxon>
        <taxon>Bacillota</taxon>
        <taxon>Bacilli</taxon>
        <taxon>Bacillales</taxon>
        <taxon>Bacillaceae</taxon>
        <taxon>Cytobacillus</taxon>
    </lineage>
</organism>
<feature type="compositionally biased region" description="Basic and acidic residues" evidence="4">
    <location>
        <begin position="118"/>
        <end position="128"/>
    </location>
</feature>
<keyword evidence="6" id="KW-1185">Reference proteome</keyword>
<evidence type="ECO:0000256" key="1">
    <source>
        <dbReference type="ARBA" id="ARBA00023125"/>
    </source>
</evidence>